<evidence type="ECO:0000313" key="2">
    <source>
        <dbReference type="Proteomes" id="UP000183407"/>
    </source>
</evidence>
<dbReference type="RefSeq" id="WP_073366515.1">
    <property type="nucleotide sequence ID" value="NZ_FNTL01000004.1"/>
</dbReference>
<dbReference type="EMBL" id="FNTL01000004">
    <property type="protein sequence ID" value="SEC59698.1"/>
    <property type="molecule type" value="Genomic_DNA"/>
</dbReference>
<name>A0A1H4TU04_RHOJO</name>
<sequence>MRLFINAHHSAPTAWIAWTGDPAGLDAIIDRGASCRIRRVGRLSTFARWRRGELWVDLHHLEAELSTTPDAPEDWEANFVDMIEQAESDGHLDIEKMLLRVRYRFHDVPKLAPRKDVKPEMQ</sequence>
<organism evidence="1 2">
    <name type="scientific">Rhodococcus jostii</name>
    <dbReference type="NCBI Taxonomy" id="132919"/>
    <lineage>
        <taxon>Bacteria</taxon>
        <taxon>Bacillati</taxon>
        <taxon>Actinomycetota</taxon>
        <taxon>Actinomycetes</taxon>
        <taxon>Mycobacteriales</taxon>
        <taxon>Nocardiaceae</taxon>
        <taxon>Rhodococcus</taxon>
    </lineage>
</organism>
<gene>
    <name evidence="1" type="ORF">SAMN04490220_2062</name>
</gene>
<dbReference type="OrthoDB" id="4484263at2"/>
<dbReference type="AlphaFoldDB" id="A0A1H4TU04"/>
<dbReference type="Proteomes" id="UP000183407">
    <property type="component" value="Unassembled WGS sequence"/>
</dbReference>
<protein>
    <submittedName>
        <fullName evidence="1">Uncharacterized protein</fullName>
    </submittedName>
</protein>
<evidence type="ECO:0000313" key="1">
    <source>
        <dbReference type="EMBL" id="SEC59698.1"/>
    </source>
</evidence>
<accession>A0A1H4TU04</accession>
<proteinExistence type="predicted"/>
<reference evidence="2" key="1">
    <citation type="submission" date="2016-10" db="EMBL/GenBank/DDBJ databases">
        <authorList>
            <person name="Varghese N."/>
        </authorList>
    </citation>
    <scope>NUCLEOTIDE SEQUENCE [LARGE SCALE GENOMIC DNA]</scope>
    <source>
        <strain evidence="2">DSM 44719</strain>
    </source>
</reference>